<dbReference type="Proteomes" id="UP000250043">
    <property type="component" value="Unassembled WGS sequence"/>
</dbReference>
<keyword evidence="2" id="KW-1185">Reference proteome</keyword>
<proteinExistence type="predicted"/>
<protein>
    <submittedName>
        <fullName evidence="1">Uncharacterized protein</fullName>
    </submittedName>
</protein>
<organism evidence="1 2">
    <name type="scientific">Obba rivulosa</name>
    <dbReference type="NCBI Taxonomy" id="1052685"/>
    <lineage>
        <taxon>Eukaryota</taxon>
        <taxon>Fungi</taxon>
        <taxon>Dikarya</taxon>
        <taxon>Basidiomycota</taxon>
        <taxon>Agaricomycotina</taxon>
        <taxon>Agaricomycetes</taxon>
        <taxon>Polyporales</taxon>
        <taxon>Gelatoporiaceae</taxon>
        <taxon>Obba</taxon>
    </lineage>
</organism>
<accession>A0A8E2AWI3</accession>
<dbReference type="EMBL" id="KV722427">
    <property type="protein sequence ID" value="OCH89414.1"/>
    <property type="molecule type" value="Genomic_DNA"/>
</dbReference>
<evidence type="ECO:0000313" key="1">
    <source>
        <dbReference type="EMBL" id="OCH89414.1"/>
    </source>
</evidence>
<dbReference type="OrthoDB" id="2804377at2759"/>
<name>A0A8E2AWI3_9APHY</name>
<dbReference type="AlphaFoldDB" id="A0A8E2AWI3"/>
<reference evidence="1 2" key="1">
    <citation type="submission" date="2016-07" db="EMBL/GenBank/DDBJ databases">
        <title>Draft genome of the white-rot fungus Obba rivulosa 3A-2.</title>
        <authorList>
            <consortium name="DOE Joint Genome Institute"/>
            <person name="Miettinen O."/>
            <person name="Riley R."/>
            <person name="Acob R."/>
            <person name="Barry K."/>
            <person name="Cullen D."/>
            <person name="De Vries R."/>
            <person name="Hainaut M."/>
            <person name="Hatakka A."/>
            <person name="Henrissat B."/>
            <person name="Hilden K."/>
            <person name="Kuo R."/>
            <person name="Labutti K."/>
            <person name="Lipzen A."/>
            <person name="Makela M.R."/>
            <person name="Sandor L."/>
            <person name="Spatafora J.W."/>
            <person name="Grigoriev I.V."/>
            <person name="Hibbett D.S."/>
        </authorList>
    </citation>
    <scope>NUCLEOTIDE SEQUENCE [LARGE SCALE GENOMIC DNA]</scope>
    <source>
        <strain evidence="1 2">3A-2</strain>
    </source>
</reference>
<evidence type="ECO:0000313" key="2">
    <source>
        <dbReference type="Proteomes" id="UP000250043"/>
    </source>
</evidence>
<sequence length="168" mass="19249">MPREELMKEYQAFRAQRVAKLPACLKPTAPQTRRNASRAPALKKLERILYAPLSFEPLPPIFHYGYPVSSEKLASIAASLGYTPDMEGYNRLTVAVDAINHITGNVIDHPAILKVVFCEGKRFFVVSLCTNWEPRNSAKEAALKLKGFLHEEEDPKWYLDGEQWFWRE</sequence>
<gene>
    <name evidence="1" type="ORF">OBBRIDRAFT_794276</name>
</gene>